<dbReference type="EMBL" id="REFJ01000002">
    <property type="protein sequence ID" value="RMA80983.1"/>
    <property type="molecule type" value="Genomic_DNA"/>
</dbReference>
<keyword evidence="7" id="KW-1185">Reference proteome</keyword>
<name>A0A3M0A7C6_9GAMM</name>
<dbReference type="Gene3D" id="1.20.1530.20">
    <property type="match status" value="1"/>
</dbReference>
<evidence type="ECO:0000256" key="3">
    <source>
        <dbReference type="ARBA" id="ARBA00022989"/>
    </source>
</evidence>
<feature type="transmembrane region" description="Helical" evidence="5">
    <location>
        <begin position="200"/>
        <end position="222"/>
    </location>
</feature>
<evidence type="ECO:0000313" key="7">
    <source>
        <dbReference type="Proteomes" id="UP000267187"/>
    </source>
</evidence>
<dbReference type="GO" id="GO:0016020">
    <property type="term" value="C:membrane"/>
    <property type="evidence" value="ECO:0007669"/>
    <property type="project" value="UniProtKB-SubCell"/>
</dbReference>
<feature type="transmembrane region" description="Helical" evidence="5">
    <location>
        <begin position="128"/>
        <end position="156"/>
    </location>
</feature>
<dbReference type="PANTHER" id="PTHR10361:SF28">
    <property type="entry name" value="P3 PROTEIN-RELATED"/>
    <property type="match status" value="1"/>
</dbReference>
<dbReference type="InterPro" id="IPR004710">
    <property type="entry name" value="Bilac:Na_transpt"/>
</dbReference>
<evidence type="ECO:0000256" key="4">
    <source>
        <dbReference type="ARBA" id="ARBA00023136"/>
    </source>
</evidence>
<feature type="transmembrane region" description="Helical" evidence="5">
    <location>
        <begin position="176"/>
        <end position="194"/>
    </location>
</feature>
<feature type="transmembrane region" description="Helical" evidence="5">
    <location>
        <begin position="102"/>
        <end position="122"/>
    </location>
</feature>
<keyword evidence="2 5" id="KW-0812">Transmembrane</keyword>
<proteinExistence type="predicted"/>
<feature type="transmembrane region" description="Helical" evidence="5">
    <location>
        <begin position="6"/>
        <end position="27"/>
    </location>
</feature>
<dbReference type="Proteomes" id="UP000267187">
    <property type="component" value="Unassembled WGS sequence"/>
</dbReference>
<feature type="transmembrane region" description="Helical" evidence="5">
    <location>
        <begin position="39"/>
        <end position="61"/>
    </location>
</feature>
<feature type="transmembrane region" description="Helical" evidence="5">
    <location>
        <begin position="234"/>
        <end position="255"/>
    </location>
</feature>
<evidence type="ECO:0000313" key="6">
    <source>
        <dbReference type="EMBL" id="RMA80983.1"/>
    </source>
</evidence>
<dbReference type="Pfam" id="PF01758">
    <property type="entry name" value="SBF"/>
    <property type="match status" value="1"/>
</dbReference>
<evidence type="ECO:0000256" key="1">
    <source>
        <dbReference type="ARBA" id="ARBA00004141"/>
    </source>
</evidence>
<feature type="transmembrane region" description="Helical" evidence="5">
    <location>
        <begin position="67"/>
        <end position="90"/>
    </location>
</feature>
<gene>
    <name evidence="6" type="ORF">DFR27_0773</name>
</gene>
<feature type="transmembrane region" description="Helical" evidence="5">
    <location>
        <begin position="261"/>
        <end position="284"/>
    </location>
</feature>
<sequence>MSPGFMIALNLVLGCMMFGIALSLSPADFKRVAVMPKAAGVGLICQFILLPFISYLITVIFQVPAEVALGLILVGCCPGGTFSNIMTYLARGNAALSVSMTAVSSSVAAFATPANFLLYASLNPETAGLVTAIDVGVTGIVSFVVGVLIIPLVLGLSVRHRWPQLAIKFEVPFRRFSLLLLLSFAVIALASHWGQFAAGVTGYALLVILHNLVALMIGFAMASLAGLNVADRRAVTLETGIQNSGLGLGIIFSFFPGYGEMAIIAGAWSIWHLTSGLILSSWWARRTPSISTGVAS</sequence>
<keyword evidence="4 5" id="KW-0472">Membrane</keyword>
<dbReference type="InterPro" id="IPR038770">
    <property type="entry name" value="Na+/solute_symporter_sf"/>
</dbReference>
<dbReference type="RefSeq" id="WP_121876152.1">
    <property type="nucleotide sequence ID" value="NZ_REFJ01000002.1"/>
</dbReference>
<keyword evidence="3 5" id="KW-1133">Transmembrane helix</keyword>
<dbReference type="InterPro" id="IPR002657">
    <property type="entry name" value="BilAc:Na_symport/Acr3"/>
</dbReference>
<dbReference type="AlphaFoldDB" id="A0A3M0A7C6"/>
<accession>A0A3M0A7C6</accession>
<evidence type="ECO:0000256" key="2">
    <source>
        <dbReference type="ARBA" id="ARBA00022692"/>
    </source>
</evidence>
<comment type="subcellular location">
    <subcellularLocation>
        <location evidence="1">Membrane</location>
        <topology evidence="1">Multi-pass membrane protein</topology>
    </subcellularLocation>
</comment>
<organism evidence="6 7">
    <name type="scientific">Umboniibacter marinipuniceus</name>
    <dbReference type="NCBI Taxonomy" id="569599"/>
    <lineage>
        <taxon>Bacteria</taxon>
        <taxon>Pseudomonadati</taxon>
        <taxon>Pseudomonadota</taxon>
        <taxon>Gammaproteobacteria</taxon>
        <taxon>Cellvibrionales</taxon>
        <taxon>Cellvibrionaceae</taxon>
        <taxon>Umboniibacter</taxon>
    </lineage>
</organism>
<reference evidence="6 7" key="1">
    <citation type="submission" date="2018-10" db="EMBL/GenBank/DDBJ databases">
        <title>Genomic Encyclopedia of Type Strains, Phase IV (KMG-IV): sequencing the most valuable type-strain genomes for metagenomic binning, comparative biology and taxonomic classification.</title>
        <authorList>
            <person name="Goeker M."/>
        </authorList>
    </citation>
    <scope>NUCLEOTIDE SEQUENCE [LARGE SCALE GENOMIC DNA]</scope>
    <source>
        <strain evidence="6 7">DSM 25080</strain>
    </source>
</reference>
<evidence type="ECO:0000256" key="5">
    <source>
        <dbReference type="SAM" id="Phobius"/>
    </source>
</evidence>
<dbReference type="PANTHER" id="PTHR10361">
    <property type="entry name" value="SODIUM-BILE ACID COTRANSPORTER"/>
    <property type="match status" value="1"/>
</dbReference>
<protein>
    <submittedName>
        <fullName evidence="6">BASS family bile acid:Na+ symporter</fullName>
    </submittedName>
</protein>
<dbReference type="OrthoDB" id="9806785at2"/>
<comment type="caution">
    <text evidence="6">The sequence shown here is derived from an EMBL/GenBank/DDBJ whole genome shotgun (WGS) entry which is preliminary data.</text>
</comment>